<keyword evidence="2" id="KW-1185">Reference proteome</keyword>
<proteinExistence type="predicted"/>
<reference evidence="1" key="1">
    <citation type="submission" date="2022-12" db="EMBL/GenBank/DDBJ databases">
        <title>Genome Sequence of Lasiodiplodia mahajangana.</title>
        <authorList>
            <person name="Buettner E."/>
        </authorList>
    </citation>
    <scope>NUCLEOTIDE SEQUENCE</scope>
    <source>
        <strain evidence="1">VT137</strain>
    </source>
</reference>
<evidence type="ECO:0000313" key="1">
    <source>
        <dbReference type="EMBL" id="KAJ8122182.1"/>
    </source>
</evidence>
<protein>
    <submittedName>
        <fullName evidence="1">Uncharacterized protein</fullName>
    </submittedName>
</protein>
<name>A0ACC2J3V8_9PEZI</name>
<accession>A0ACC2J3V8</accession>
<dbReference type="Proteomes" id="UP001153332">
    <property type="component" value="Unassembled WGS sequence"/>
</dbReference>
<gene>
    <name evidence="1" type="ORF">O1611_g9904</name>
</gene>
<comment type="caution">
    <text evidence="1">The sequence shown here is derived from an EMBL/GenBank/DDBJ whole genome shotgun (WGS) entry which is preliminary data.</text>
</comment>
<sequence>MTSLSRWPASPAPSADQLYDEQWTKLVDHSHYSQGGSAALSVGNHHHLHFKSRVLDTTSEGHDKNPRGNLETGTGSSPTGKGTQCVGDSCSVHPDSVIKTITATTTLTSVVYYTSTIFDTVVSTNHGVTTKFVTSMITRDSTDVATVTNYVTSTKIAKRLQSEDPARTELTGEISTMSPTAIPSQENPRSDLENAVVMAKREVTSYIFYDITSVWTTRSNVIFETSTIVSEVGSMSTEFATVTSTVFNNAKSTTTVVSTVVETSTQVATSTPSSTEPITTKTSNIVASHESSKASISTTTMEDKSINELDVATSAPTTMPTSESSSSDSNTATSASNTATSSAPTGSSPAGSTFTSSRPK</sequence>
<evidence type="ECO:0000313" key="2">
    <source>
        <dbReference type="Proteomes" id="UP001153332"/>
    </source>
</evidence>
<organism evidence="1 2">
    <name type="scientific">Lasiodiplodia mahajangana</name>
    <dbReference type="NCBI Taxonomy" id="1108764"/>
    <lineage>
        <taxon>Eukaryota</taxon>
        <taxon>Fungi</taxon>
        <taxon>Dikarya</taxon>
        <taxon>Ascomycota</taxon>
        <taxon>Pezizomycotina</taxon>
        <taxon>Dothideomycetes</taxon>
        <taxon>Dothideomycetes incertae sedis</taxon>
        <taxon>Botryosphaeriales</taxon>
        <taxon>Botryosphaeriaceae</taxon>
        <taxon>Lasiodiplodia</taxon>
    </lineage>
</organism>
<dbReference type="EMBL" id="JAPUUL010003627">
    <property type="protein sequence ID" value="KAJ8122182.1"/>
    <property type="molecule type" value="Genomic_DNA"/>
</dbReference>